<name>A0A382VAF8_9ZZZZ</name>
<dbReference type="InterPro" id="IPR012340">
    <property type="entry name" value="NA-bd_OB-fold"/>
</dbReference>
<dbReference type="GO" id="GO:0003735">
    <property type="term" value="F:structural constituent of ribosome"/>
    <property type="evidence" value="ECO:0007669"/>
    <property type="project" value="TreeGrafter"/>
</dbReference>
<sequence length="77" mass="8477">GDGLEGLIHVSQLSSKKVLEPDQAVKVGDNIKAKVIKVDTNSKKIALSIKAFEENLDLAAIEQEQAELENFKEEEKN</sequence>
<dbReference type="EMBL" id="UINC01150437">
    <property type="protein sequence ID" value="SVD43479.1"/>
    <property type="molecule type" value="Genomic_DNA"/>
</dbReference>
<evidence type="ECO:0000259" key="1">
    <source>
        <dbReference type="PROSITE" id="PS50126"/>
    </source>
</evidence>
<reference evidence="2" key="1">
    <citation type="submission" date="2018-05" db="EMBL/GenBank/DDBJ databases">
        <authorList>
            <person name="Lanie J.A."/>
            <person name="Ng W.-L."/>
            <person name="Kazmierczak K.M."/>
            <person name="Andrzejewski T.M."/>
            <person name="Davidsen T.M."/>
            <person name="Wayne K.J."/>
            <person name="Tettelin H."/>
            <person name="Glass J.I."/>
            <person name="Rusch D."/>
            <person name="Podicherti R."/>
            <person name="Tsui H.-C.T."/>
            <person name="Winkler M.E."/>
        </authorList>
    </citation>
    <scope>NUCLEOTIDE SEQUENCE</scope>
</reference>
<dbReference type="InterPro" id="IPR003029">
    <property type="entry name" value="S1_domain"/>
</dbReference>
<accession>A0A382VAF8</accession>
<proteinExistence type="predicted"/>
<dbReference type="AlphaFoldDB" id="A0A382VAF8"/>
<organism evidence="2">
    <name type="scientific">marine metagenome</name>
    <dbReference type="NCBI Taxonomy" id="408172"/>
    <lineage>
        <taxon>unclassified sequences</taxon>
        <taxon>metagenomes</taxon>
        <taxon>ecological metagenomes</taxon>
    </lineage>
</organism>
<dbReference type="InterPro" id="IPR050437">
    <property type="entry name" value="Ribos_protein_bS1-like"/>
</dbReference>
<gene>
    <name evidence="2" type="ORF">METZ01_LOCUS396333</name>
</gene>
<feature type="non-terminal residue" evidence="2">
    <location>
        <position position="1"/>
    </location>
</feature>
<evidence type="ECO:0000313" key="2">
    <source>
        <dbReference type="EMBL" id="SVD43479.1"/>
    </source>
</evidence>
<dbReference type="Gene3D" id="2.40.50.140">
    <property type="entry name" value="Nucleic acid-binding proteins"/>
    <property type="match status" value="1"/>
</dbReference>
<dbReference type="GO" id="GO:0003729">
    <property type="term" value="F:mRNA binding"/>
    <property type="evidence" value="ECO:0007669"/>
    <property type="project" value="TreeGrafter"/>
</dbReference>
<dbReference type="SUPFAM" id="SSF50249">
    <property type="entry name" value="Nucleic acid-binding proteins"/>
    <property type="match status" value="1"/>
</dbReference>
<dbReference type="PANTHER" id="PTHR10724">
    <property type="entry name" value="30S RIBOSOMAL PROTEIN S1"/>
    <property type="match status" value="1"/>
</dbReference>
<dbReference type="Pfam" id="PF00575">
    <property type="entry name" value="S1"/>
    <property type="match status" value="1"/>
</dbReference>
<feature type="domain" description="S1 motif" evidence="1">
    <location>
        <begin position="1"/>
        <end position="50"/>
    </location>
</feature>
<dbReference type="GO" id="GO:0006412">
    <property type="term" value="P:translation"/>
    <property type="evidence" value="ECO:0007669"/>
    <property type="project" value="TreeGrafter"/>
</dbReference>
<dbReference type="PROSITE" id="PS50126">
    <property type="entry name" value="S1"/>
    <property type="match status" value="1"/>
</dbReference>
<protein>
    <recommendedName>
        <fullName evidence="1">S1 motif domain-containing protein</fullName>
    </recommendedName>
</protein>